<reference evidence="6" key="1">
    <citation type="submission" date="2021-02" db="EMBL/GenBank/DDBJ databases">
        <title>Infant gut strain persistence is associated with maternal origin, phylogeny, and functional potential including surface adhesion and iron acquisition.</title>
        <authorList>
            <person name="Lou Y.C."/>
        </authorList>
    </citation>
    <scope>NUCLEOTIDE SEQUENCE</scope>
    <source>
        <strain evidence="6">L2_039_000G1_dasL2_039_000G1_concoct_11</strain>
    </source>
</reference>
<dbReference type="InterPro" id="IPR000792">
    <property type="entry name" value="Tscrpt_reg_LuxR_C"/>
</dbReference>
<keyword evidence="1" id="KW-0805">Transcription regulation</keyword>
<dbReference type="EMBL" id="JAGZSV010000210">
    <property type="protein sequence ID" value="MBS6941522.1"/>
    <property type="molecule type" value="Genomic_DNA"/>
</dbReference>
<keyword evidence="4" id="KW-0812">Transmembrane</keyword>
<dbReference type="GO" id="GO:0003677">
    <property type="term" value="F:DNA binding"/>
    <property type="evidence" value="ECO:0007669"/>
    <property type="project" value="UniProtKB-KW"/>
</dbReference>
<feature type="transmembrane region" description="Helical" evidence="4">
    <location>
        <begin position="225"/>
        <end position="242"/>
    </location>
</feature>
<dbReference type="AlphaFoldDB" id="A0A943YZM2"/>
<dbReference type="Gene3D" id="1.10.10.10">
    <property type="entry name" value="Winged helix-like DNA-binding domain superfamily/Winged helix DNA-binding domain"/>
    <property type="match status" value="1"/>
</dbReference>
<feature type="transmembrane region" description="Helical" evidence="4">
    <location>
        <begin position="139"/>
        <end position="158"/>
    </location>
</feature>
<dbReference type="SUPFAM" id="SSF46894">
    <property type="entry name" value="C-terminal effector domain of the bipartite response regulators"/>
    <property type="match status" value="1"/>
</dbReference>
<dbReference type="GO" id="GO:0006355">
    <property type="term" value="P:regulation of DNA-templated transcription"/>
    <property type="evidence" value="ECO:0007669"/>
    <property type="project" value="InterPro"/>
</dbReference>
<dbReference type="PANTHER" id="PTHR44688">
    <property type="entry name" value="DNA-BINDING TRANSCRIPTIONAL ACTIVATOR DEVR_DOSR"/>
    <property type="match status" value="1"/>
</dbReference>
<keyword evidence="3" id="KW-0804">Transcription</keyword>
<feature type="transmembrane region" description="Helical" evidence="4">
    <location>
        <begin position="79"/>
        <end position="101"/>
    </location>
</feature>
<evidence type="ECO:0000256" key="2">
    <source>
        <dbReference type="ARBA" id="ARBA00023125"/>
    </source>
</evidence>
<dbReference type="CDD" id="cd06170">
    <property type="entry name" value="LuxR_C_like"/>
    <property type="match status" value="1"/>
</dbReference>
<feature type="transmembrane region" description="Helical" evidence="4">
    <location>
        <begin position="113"/>
        <end position="133"/>
    </location>
</feature>
<evidence type="ECO:0000256" key="1">
    <source>
        <dbReference type="ARBA" id="ARBA00023015"/>
    </source>
</evidence>
<evidence type="ECO:0000313" key="6">
    <source>
        <dbReference type="EMBL" id="MBS6941522.1"/>
    </source>
</evidence>
<comment type="caution">
    <text evidence="6">The sequence shown here is derived from an EMBL/GenBank/DDBJ whole genome shotgun (WGS) entry which is preliminary data.</text>
</comment>
<dbReference type="PROSITE" id="PS00622">
    <property type="entry name" value="HTH_LUXR_1"/>
    <property type="match status" value="1"/>
</dbReference>
<evidence type="ECO:0000313" key="7">
    <source>
        <dbReference type="Proteomes" id="UP000727506"/>
    </source>
</evidence>
<keyword evidence="2" id="KW-0238">DNA-binding</keyword>
<dbReference type="InterPro" id="IPR036388">
    <property type="entry name" value="WH-like_DNA-bd_sf"/>
</dbReference>
<dbReference type="PROSITE" id="PS50043">
    <property type="entry name" value="HTH_LUXR_2"/>
    <property type="match status" value="1"/>
</dbReference>
<keyword evidence="4" id="KW-0472">Membrane</keyword>
<feature type="transmembrane region" description="Helical" evidence="4">
    <location>
        <begin position="36"/>
        <end position="55"/>
    </location>
</feature>
<accession>A0A943YZM2</accession>
<dbReference type="SMART" id="SM00421">
    <property type="entry name" value="HTH_LUXR"/>
    <property type="match status" value="1"/>
</dbReference>
<dbReference type="Pfam" id="PF00196">
    <property type="entry name" value="GerE"/>
    <property type="match status" value="1"/>
</dbReference>
<gene>
    <name evidence="6" type="ORF">KH142_08675</name>
</gene>
<dbReference type="PANTHER" id="PTHR44688:SF16">
    <property type="entry name" value="DNA-BINDING TRANSCRIPTIONAL ACTIVATOR DEVR_DOSR"/>
    <property type="match status" value="1"/>
</dbReference>
<protein>
    <submittedName>
        <fullName evidence="6">Helix-turn-helix transcriptional regulator</fullName>
    </submittedName>
</protein>
<dbReference type="Proteomes" id="UP000727506">
    <property type="component" value="Unassembled WGS sequence"/>
</dbReference>
<feature type="transmembrane region" description="Helical" evidence="4">
    <location>
        <begin position="179"/>
        <end position="202"/>
    </location>
</feature>
<keyword evidence="4" id="KW-1133">Transmembrane helix</keyword>
<evidence type="ECO:0000256" key="3">
    <source>
        <dbReference type="ARBA" id="ARBA00023163"/>
    </source>
</evidence>
<feature type="domain" description="HTH luxR-type" evidence="5">
    <location>
        <begin position="266"/>
        <end position="331"/>
    </location>
</feature>
<proteinExistence type="predicted"/>
<organism evidence="6 7">
    <name type="scientific">Slackia piriformis</name>
    <dbReference type="NCBI Taxonomy" id="626934"/>
    <lineage>
        <taxon>Bacteria</taxon>
        <taxon>Bacillati</taxon>
        <taxon>Actinomycetota</taxon>
        <taxon>Coriobacteriia</taxon>
        <taxon>Eggerthellales</taxon>
        <taxon>Eggerthellaceae</taxon>
        <taxon>Slackia</taxon>
    </lineage>
</organism>
<evidence type="ECO:0000259" key="5">
    <source>
        <dbReference type="PROSITE" id="PS50043"/>
    </source>
</evidence>
<dbReference type="InterPro" id="IPR016032">
    <property type="entry name" value="Sig_transdc_resp-reg_C-effctor"/>
</dbReference>
<name>A0A943YZM2_9ACTN</name>
<sequence>MTMTILLFYYTLLILLVSITAAAFCLSGYLVSHRRALAIACAGFLSYFFDVALVFQDDFLLRGAAATDAAMMQGSPESVYFVGSQLPSVVTGAGILMALWLCICDFFEVRSKAFKAAPGIVFVVGSLAVYFLIDNDSLGLFLFYGMRSVVIIWMLLYVAARYISSPDGIVRERMWRYRLFYGGLLFFAVAVVVENAVFMFFIDPELVSSGSVPFFPERNFAENALMLWCAGFICAGCWRLFLLHFKTPPADDCDKTAAFIDNGLASYKDRYGLSARETEVLREVLLGRDNQNIASDMNLALSTVKVHVHNILHKTGQSNRQDLMRDFRMYS</sequence>
<dbReference type="PRINTS" id="PR00038">
    <property type="entry name" value="HTHLUXR"/>
</dbReference>
<evidence type="ECO:0000256" key="4">
    <source>
        <dbReference type="SAM" id="Phobius"/>
    </source>
</evidence>
<feature type="transmembrane region" description="Helical" evidence="4">
    <location>
        <begin position="6"/>
        <end position="29"/>
    </location>
</feature>